<comment type="subcellular location">
    <subcellularLocation>
        <location evidence="1">Cell membrane</location>
        <topology evidence="1">Single-pass type I membrane protein</topology>
    </subcellularLocation>
</comment>
<evidence type="ECO:0000256" key="6">
    <source>
        <dbReference type="ARBA" id="ARBA00022741"/>
    </source>
</evidence>
<dbReference type="Gene3D" id="3.30.200.20">
    <property type="entry name" value="Phosphorylase Kinase, domain 1"/>
    <property type="match status" value="1"/>
</dbReference>
<evidence type="ECO:0000256" key="2">
    <source>
        <dbReference type="ARBA" id="ARBA00022475"/>
    </source>
</evidence>
<dbReference type="PROSITE" id="PS00108">
    <property type="entry name" value="PROTEIN_KINASE_ST"/>
    <property type="match status" value="1"/>
</dbReference>
<dbReference type="InterPro" id="IPR011009">
    <property type="entry name" value="Kinase-like_dom_sf"/>
</dbReference>
<keyword evidence="4" id="KW-0808">Transferase</keyword>
<sequence>MILICRNLVQRYYSRVVVWVANREKPVTDSKANLNSGNLIVIDNVSGRTLWESFEHLSDTMLPFSPLTCNLTTGEKRVLTSWKSYTDPSPGDFVTQITPQVPSQVLTTRGSKPYYRSGPWAKIRDSKLSRLVLTPEGHLKGFNIVGPSGKSVPPKCKCFKGFVPKYKEEWERGNRTDGCVRRTELLCYGNSTGKSQNVFHPVANIKPPDSYKFADLDAEECYQSCLRNCSCLAFAFIREIGCLMWNHELMDTVQFSSGESFFPFVLHVLNGNKRKKTITASLVSLFLFVIWVLLVKHNEKISNDASQDAWSNDLTPQDFSSLCFFEMNIIQTATNNFSLSNKLGHGGFGSVYKGKLQDGKEIATGKEEFMNEIVLISKLQHRNLVRIFGCCIEGEERLLIYEFMVNKSLDTFLFDSSKKHKIDWQKRFDIIQGIARGLLYLHHDSRLRVIHRDLKVSNILLDENMNPKISDFGLARMFEGAQYEENTRRVVGTLGYMSPEYAWTGIFSEKSDIYAFGISRFNYAKEGKDLLEYVWESWCENGGIFLLDKDVDDSSHPLEVARCVQIGLLCVQHQPVDRPNTLELMSMLTTKSDLPSPEKPIFVVHKRDYESLSNPLITFNEMTQSVIIGR</sequence>
<dbReference type="Pfam" id="PF01453">
    <property type="entry name" value="B_lectin"/>
    <property type="match status" value="1"/>
</dbReference>
<dbReference type="EMBL" id="JAGKQM010000019">
    <property type="protein sequence ID" value="KAH0857538.1"/>
    <property type="molecule type" value="Genomic_DNA"/>
</dbReference>
<evidence type="ECO:0000256" key="1">
    <source>
        <dbReference type="ARBA" id="ARBA00004251"/>
    </source>
</evidence>
<dbReference type="SUPFAM" id="SSF56112">
    <property type="entry name" value="Protein kinase-like (PK-like)"/>
    <property type="match status" value="1"/>
</dbReference>
<dbReference type="Gene3D" id="1.10.510.10">
    <property type="entry name" value="Transferase(Phosphotransferase) domain 1"/>
    <property type="match status" value="1"/>
</dbReference>
<evidence type="ECO:0000256" key="8">
    <source>
        <dbReference type="ARBA" id="ARBA00022840"/>
    </source>
</evidence>
<keyword evidence="7" id="KW-0418">Kinase</keyword>
<dbReference type="InterPro" id="IPR008271">
    <property type="entry name" value="Ser/Thr_kinase_AS"/>
</dbReference>
<feature type="domain" description="Protein kinase" evidence="11">
    <location>
        <begin position="337"/>
        <end position="602"/>
    </location>
</feature>
<organism evidence="14 15">
    <name type="scientific">Brassica napus</name>
    <name type="common">Rape</name>
    <dbReference type="NCBI Taxonomy" id="3708"/>
    <lineage>
        <taxon>Eukaryota</taxon>
        <taxon>Viridiplantae</taxon>
        <taxon>Streptophyta</taxon>
        <taxon>Embryophyta</taxon>
        <taxon>Tracheophyta</taxon>
        <taxon>Spermatophyta</taxon>
        <taxon>Magnoliopsida</taxon>
        <taxon>eudicotyledons</taxon>
        <taxon>Gunneridae</taxon>
        <taxon>Pentapetalae</taxon>
        <taxon>rosids</taxon>
        <taxon>malvids</taxon>
        <taxon>Brassicales</taxon>
        <taxon>Brassicaceae</taxon>
        <taxon>Brassiceae</taxon>
        <taxon>Brassica</taxon>
    </lineage>
</organism>
<name>A0ABQ7XNT5_BRANA</name>
<keyword evidence="2" id="KW-1003">Cell membrane</keyword>
<dbReference type="SUPFAM" id="SSF51110">
    <property type="entry name" value="alpha-D-mannose-specific plant lectins"/>
    <property type="match status" value="1"/>
</dbReference>
<evidence type="ECO:0000256" key="5">
    <source>
        <dbReference type="ARBA" id="ARBA00022729"/>
    </source>
</evidence>
<evidence type="ECO:0000313" key="14">
    <source>
        <dbReference type="EMBL" id="KAH0857538.1"/>
    </source>
</evidence>
<dbReference type="SMART" id="SM00220">
    <property type="entry name" value="S_TKc"/>
    <property type="match status" value="1"/>
</dbReference>
<dbReference type="CDD" id="cd01098">
    <property type="entry name" value="PAN_AP_plant"/>
    <property type="match status" value="1"/>
</dbReference>
<keyword evidence="2" id="KW-0472">Membrane</keyword>
<comment type="caution">
    <text evidence="14">The sequence shown here is derived from an EMBL/GenBank/DDBJ whole genome shotgun (WGS) entry which is preliminary data.</text>
</comment>
<dbReference type="InterPro" id="IPR003609">
    <property type="entry name" value="Pan_app"/>
</dbReference>
<dbReference type="PROSITE" id="PS50011">
    <property type="entry name" value="PROTEIN_KINASE_DOM"/>
    <property type="match status" value="1"/>
</dbReference>
<evidence type="ECO:0000313" key="15">
    <source>
        <dbReference type="Proteomes" id="UP000824890"/>
    </source>
</evidence>
<dbReference type="InterPro" id="IPR021820">
    <property type="entry name" value="S-locus_recpt_kinase_C"/>
</dbReference>
<dbReference type="Proteomes" id="UP000824890">
    <property type="component" value="Unassembled WGS sequence"/>
</dbReference>
<feature type="domain" description="Apple" evidence="13">
    <location>
        <begin position="187"/>
        <end position="266"/>
    </location>
</feature>
<dbReference type="Pfam" id="PF11883">
    <property type="entry name" value="DUF3403"/>
    <property type="match status" value="1"/>
</dbReference>
<dbReference type="InterPro" id="IPR036426">
    <property type="entry name" value="Bulb-type_lectin_dom_sf"/>
</dbReference>
<keyword evidence="5" id="KW-0732">Signal</keyword>
<dbReference type="PROSITE" id="PS50948">
    <property type="entry name" value="PAN"/>
    <property type="match status" value="1"/>
</dbReference>
<evidence type="ECO:0000256" key="9">
    <source>
        <dbReference type="ARBA" id="ARBA00023157"/>
    </source>
</evidence>
<dbReference type="InterPro" id="IPR000719">
    <property type="entry name" value="Prot_kinase_dom"/>
</dbReference>
<dbReference type="PANTHER" id="PTHR27002:SF1033">
    <property type="entry name" value="RECEPTOR-LIKE SERINE_THREONINE-PROTEIN KINASE"/>
    <property type="match status" value="1"/>
</dbReference>
<proteinExistence type="predicted"/>
<keyword evidence="15" id="KW-1185">Reference proteome</keyword>
<accession>A0ABQ7XNT5</accession>
<evidence type="ECO:0000256" key="4">
    <source>
        <dbReference type="ARBA" id="ARBA00022679"/>
    </source>
</evidence>
<dbReference type="InterPro" id="IPR001245">
    <property type="entry name" value="Ser-Thr/Tyr_kinase_cat_dom"/>
</dbReference>
<gene>
    <name evidence="14" type="ORF">HID58_085799</name>
</gene>
<evidence type="ECO:0000259" key="11">
    <source>
        <dbReference type="PROSITE" id="PS50011"/>
    </source>
</evidence>
<dbReference type="PROSITE" id="PS50927">
    <property type="entry name" value="BULB_LECTIN"/>
    <property type="match status" value="1"/>
</dbReference>
<keyword evidence="9" id="KW-1015">Disulfide bond</keyword>
<evidence type="ECO:0000259" key="12">
    <source>
        <dbReference type="PROSITE" id="PS50927"/>
    </source>
</evidence>
<protein>
    <recommendedName>
        <fullName evidence="16">Non-specific serine/threonine protein kinase</fullName>
    </recommendedName>
</protein>
<feature type="domain" description="Bulb-type lectin" evidence="12">
    <location>
        <begin position="1"/>
        <end position="86"/>
    </location>
</feature>
<evidence type="ECO:0000256" key="10">
    <source>
        <dbReference type="ARBA" id="ARBA00023180"/>
    </source>
</evidence>
<evidence type="ECO:0000256" key="7">
    <source>
        <dbReference type="ARBA" id="ARBA00022777"/>
    </source>
</evidence>
<evidence type="ECO:0000256" key="3">
    <source>
        <dbReference type="ARBA" id="ARBA00022527"/>
    </source>
</evidence>
<keyword evidence="8" id="KW-0067">ATP-binding</keyword>
<dbReference type="PANTHER" id="PTHR27002">
    <property type="entry name" value="RECEPTOR-LIKE SERINE/THREONINE-PROTEIN KINASE SD1-8"/>
    <property type="match status" value="1"/>
</dbReference>
<keyword evidence="6" id="KW-0547">Nucleotide-binding</keyword>
<dbReference type="SMART" id="SM00473">
    <property type="entry name" value="PAN_AP"/>
    <property type="match status" value="1"/>
</dbReference>
<dbReference type="Pfam" id="PF08276">
    <property type="entry name" value="PAN_2"/>
    <property type="match status" value="1"/>
</dbReference>
<evidence type="ECO:0000259" key="13">
    <source>
        <dbReference type="PROSITE" id="PS50948"/>
    </source>
</evidence>
<dbReference type="Pfam" id="PF07714">
    <property type="entry name" value="PK_Tyr_Ser-Thr"/>
    <property type="match status" value="1"/>
</dbReference>
<evidence type="ECO:0008006" key="16">
    <source>
        <dbReference type="Google" id="ProtNLM"/>
    </source>
</evidence>
<reference evidence="14 15" key="1">
    <citation type="submission" date="2021-05" db="EMBL/GenBank/DDBJ databases">
        <title>Genome Assembly of Synthetic Allotetraploid Brassica napus Reveals Homoeologous Exchanges between Subgenomes.</title>
        <authorList>
            <person name="Davis J.T."/>
        </authorList>
    </citation>
    <scope>NUCLEOTIDE SEQUENCE [LARGE SCALE GENOMIC DNA]</scope>
    <source>
        <strain evidence="15">cv. Da-Ae</strain>
        <tissue evidence="14">Seedling</tissue>
    </source>
</reference>
<keyword evidence="10" id="KW-0325">Glycoprotein</keyword>
<dbReference type="InterPro" id="IPR001480">
    <property type="entry name" value="Bulb-type_lectin_dom"/>
</dbReference>
<keyword evidence="3" id="KW-0723">Serine/threonine-protein kinase</keyword>